<evidence type="ECO:0000256" key="2">
    <source>
        <dbReference type="ARBA" id="ARBA00022475"/>
    </source>
</evidence>
<feature type="transmembrane region" description="Helical" evidence="6">
    <location>
        <begin position="185"/>
        <end position="204"/>
    </location>
</feature>
<name>A0A4S1XGP3_9SPHN</name>
<gene>
    <name evidence="7" type="ORF">E5A73_05150</name>
</gene>
<feature type="transmembrane region" description="Helical" evidence="6">
    <location>
        <begin position="129"/>
        <end position="149"/>
    </location>
</feature>
<accession>A0A4S1XGP3</accession>
<dbReference type="RefSeq" id="WP_135962735.1">
    <property type="nucleotide sequence ID" value="NZ_SRXT01000002.1"/>
</dbReference>
<comment type="subcellular location">
    <subcellularLocation>
        <location evidence="1">Cell membrane</location>
        <topology evidence="1">Multi-pass membrane protein</topology>
    </subcellularLocation>
</comment>
<evidence type="ECO:0000256" key="6">
    <source>
        <dbReference type="SAM" id="Phobius"/>
    </source>
</evidence>
<evidence type="ECO:0000256" key="5">
    <source>
        <dbReference type="ARBA" id="ARBA00023136"/>
    </source>
</evidence>
<keyword evidence="8" id="KW-1185">Reference proteome</keyword>
<keyword evidence="5 6" id="KW-0472">Membrane</keyword>
<proteinExistence type="predicted"/>
<evidence type="ECO:0000256" key="4">
    <source>
        <dbReference type="ARBA" id="ARBA00022989"/>
    </source>
</evidence>
<feature type="transmembrane region" description="Helical" evidence="6">
    <location>
        <begin position="334"/>
        <end position="357"/>
    </location>
</feature>
<feature type="transmembrane region" description="Helical" evidence="6">
    <location>
        <begin position="402"/>
        <end position="423"/>
    </location>
</feature>
<feature type="transmembrane region" description="Helical" evidence="6">
    <location>
        <begin position="465"/>
        <end position="485"/>
    </location>
</feature>
<protein>
    <submittedName>
        <fullName evidence="7">Lipopolysaccharide biosynthesis protein</fullName>
    </submittedName>
</protein>
<organism evidence="7 8">
    <name type="scientific">Sphingomonas gei</name>
    <dbReference type="NCBI Taxonomy" id="1395960"/>
    <lineage>
        <taxon>Bacteria</taxon>
        <taxon>Pseudomonadati</taxon>
        <taxon>Pseudomonadota</taxon>
        <taxon>Alphaproteobacteria</taxon>
        <taxon>Sphingomonadales</taxon>
        <taxon>Sphingomonadaceae</taxon>
        <taxon>Sphingomonas</taxon>
    </lineage>
</organism>
<keyword evidence="3 6" id="KW-0812">Transmembrane</keyword>
<dbReference type="AlphaFoldDB" id="A0A4S1XGP3"/>
<sequence>MAESAPTSAAPTDDINALAKGGRTNILGFLLRLAARLPFLFIAGRAYGPDIVGRYAIAVLVVEVAALLATLGLKRGLAQALASTERPHAHVVWDAVLVALIASAIASAVLIAFPQVMYPNSPVMGLERLVPLVVFAVAISDVTLAALAYRHNIRASVTARAIVEPWTISIAAWGFSFVSARDGLMYAYVLSMLAALVASVVPFVREYGVPRGWHPRVSDIVTLARRNAPLAGADAIEWGTRNVDRFILALLFSPAVVGIYYMAQQVASIPQRLKSSFDPILAPVVTHSLAENDRKSVAKQVRQVGFWIVSAQAACLVVFGIPAEGVMGLIGPEFVVGASAMCILLVAEVLASTGAVCETGLIYIARHRNLMISVAVLLLQIALSFAFVIFARKQGWSQPVQAAGPAAALALSLTISSAAKAIMLRRLLGASVVSIRASFFLAIGAAALVGAAFTSLPRHYEWAELSIGMPAILVTFLFVMIKFGFSDEDRALFRKAPSDEEPTLPVAEKL</sequence>
<dbReference type="Proteomes" id="UP000306147">
    <property type="component" value="Unassembled WGS sequence"/>
</dbReference>
<keyword evidence="2" id="KW-1003">Cell membrane</keyword>
<dbReference type="EMBL" id="SRXT01000002">
    <property type="protein sequence ID" value="TGX54840.1"/>
    <property type="molecule type" value="Genomic_DNA"/>
</dbReference>
<dbReference type="PANTHER" id="PTHR30250">
    <property type="entry name" value="PST FAMILY PREDICTED COLANIC ACID TRANSPORTER"/>
    <property type="match status" value="1"/>
</dbReference>
<evidence type="ECO:0000313" key="8">
    <source>
        <dbReference type="Proteomes" id="UP000306147"/>
    </source>
</evidence>
<dbReference type="GO" id="GO:0005886">
    <property type="term" value="C:plasma membrane"/>
    <property type="evidence" value="ECO:0007669"/>
    <property type="project" value="UniProtKB-SubCell"/>
</dbReference>
<feature type="transmembrane region" description="Helical" evidence="6">
    <location>
        <begin position="53"/>
        <end position="71"/>
    </location>
</feature>
<feature type="transmembrane region" description="Helical" evidence="6">
    <location>
        <begin position="369"/>
        <end position="390"/>
    </location>
</feature>
<feature type="transmembrane region" description="Helical" evidence="6">
    <location>
        <begin position="304"/>
        <end position="322"/>
    </location>
</feature>
<reference evidence="7 8" key="1">
    <citation type="submission" date="2019-04" db="EMBL/GenBank/DDBJ databases">
        <title>Sphingomonas psychrotolerans sp. nov., isolated from soil in the Tianshan Mountains, Xinjiang, China.</title>
        <authorList>
            <person name="Luo Y."/>
            <person name="Sheng H."/>
        </authorList>
    </citation>
    <scope>NUCLEOTIDE SEQUENCE [LARGE SCALE GENOMIC DNA]</scope>
    <source>
        <strain evidence="7 8">ZFGT-11</strain>
    </source>
</reference>
<dbReference type="PANTHER" id="PTHR30250:SF11">
    <property type="entry name" value="O-ANTIGEN TRANSPORTER-RELATED"/>
    <property type="match status" value="1"/>
</dbReference>
<comment type="caution">
    <text evidence="7">The sequence shown here is derived from an EMBL/GenBank/DDBJ whole genome shotgun (WGS) entry which is preliminary data.</text>
</comment>
<dbReference type="Pfam" id="PF13440">
    <property type="entry name" value="Polysacc_synt_3"/>
    <property type="match status" value="1"/>
</dbReference>
<feature type="transmembrane region" description="Helical" evidence="6">
    <location>
        <begin position="435"/>
        <end position="453"/>
    </location>
</feature>
<keyword evidence="4 6" id="KW-1133">Transmembrane helix</keyword>
<dbReference type="InterPro" id="IPR050833">
    <property type="entry name" value="Poly_Biosynth_Transport"/>
</dbReference>
<evidence type="ECO:0000256" key="3">
    <source>
        <dbReference type="ARBA" id="ARBA00022692"/>
    </source>
</evidence>
<dbReference type="OrthoDB" id="7388052at2"/>
<evidence type="ECO:0000256" key="1">
    <source>
        <dbReference type="ARBA" id="ARBA00004651"/>
    </source>
</evidence>
<feature type="transmembrane region" description="Helical" evidence="6">
    <location>
        <begin position="91"/>
        <end position="117"/>
    </location>
</feature>
<evidence type="ECO:0000313" key="7">
    <source>
        <dbReference type="EMBL" id="TGX54840.1"/>
    </source>
</evidence>